<feature type="region of interest" description="Disordered" evidence="1">
    <location>
        <begin position="1"/>
        <end position="20"/>
    </location>
</feature>
<evidence type="ECO:0000313" key="2">
    <source>
        <dbReference type="EMBL" id="VDO91547.1"/>
    </source>
</evidence>
<dbReference type="AlphaFoldDB" id="A0A0N4XBE7"/>
<protein>
    <submittedName>
        <fullName evidence="4">Phosphoprotein</fullName>
    </submittedName>
</protein>
<accession>A0A0N4XBE7</accession>
<name>A0A0N4XBE7_HAEPC</name>
<organism evidence="4">
    <name type="scientific">Haemonchus placei</name>
    <name type="common">Barber's pole worm</name>
    <dbReference type="NCBI Taxonomy" id="6290"/>
    <lineage>
        <taxon>Eukaryota</taxon>
        <taxon>Metazoa</taxon>
        <taxon>Ecdysozoa</taxon>
        <taxon>Nematoda</taxon>
        <taxon>Chromadorea</taxon>
        <taxon>Rhabditida</taxon>
        <taxon>Rhabditina</taxon>
        <taxon>Rhabditomorpha</taxon>
        <taxon>Strongyloidea</taxon>
        <taxon>Trichostrongylidae</taxon>
        <taxon>Haemonchus</taxon>
    </lineage>
</organism>
<dbReference type="EMBL" id="UZAF01023863">
    <property type="protein sequence ID" value="VDO91547.1"/>
    <property type="molecule type" value="Genomic_DNA"/>
</dbReference>
<dbReference type="Proteomes" id="UP000268014">
    <property type="component" value="Unassembled WGS sequence"/>
</dbReference>
<evidence type="ECO:0000313" key="4">
    <source>
        <dbReference type="WBParaSite" id="HPLM_0002169201-mRNA-1"/>
    </source>
</evidence>
<sequence length="207" mass="22826">MDQVATIDVVNQPPTRNTSKRLIDDEVAVVTERGEKGTSTWKETVTVQQVPRAVSAKGASGTGTIPEQTNASIRNQNSSSEEPEAERPSKWTDASGKNADRETVSDVIPIFDKLEAMVTEVQRMVKLVKQDLLNRSVQTSGAQDPTNVVISKTDPSNEELERKVIEDVIEHMKGSFLRAARGTKAVNEVSMNQIILHRVMNVIDDIM</sequence>
<keyword evidence="3" id="KW-1185">Reference proteome</keyword>
<evidence type="ECO:0000256" key="1">
    <source>
        <dbReference type="SAM" id="MobiDB-lite"/>
    </source>
</evidence>
<proteinExistence type="predicted"/>
<evidence type="ECO:0000313" key="3">
    <source>
        <dbReference type="Proteomes" id="UP000268014"/>
    </source>
</evidence>
<dbReference type="OrthoDB" id="5846317at2759"/>
<reference evidence="2 3" key="2">
    <citation type="submission" date="2018-11" db="EMBL/GenBank/DDBJ databases">
        <authorList>
            <consortium name="Pathogen Informatics"/>
        </authorList>
    </citation>
    <scope>NUCLEOTIDE SEQUENCE [LARGE SCALE GENOMIC DNA]</scope>
    <source>
        <strain evidence="2 3">MHpl1</strain>
    </source>
</reference>
<dbReference type="WBParaSite" id="HPLM_0002169201-mRNA-1">
    <property type="protein sequence ID" value="HPLM_0002169201-mRNA-1"/>
    <property type="gene ID" value="HPLM_0002169201"/>
</dbReference>
<feature type="region of interest" description="Disordered" evidence="1">
    <location>
        <begin position="51"/>
        <end position="99"/>
    </location>
</feature>
<feature type="compositionally biased region" description="Polar residues" evidence="1">
    <location>
        <begin position="62"/>
        <end position="77"/>
    </location>
</feature>
<gene>
    <name evidence="2" type="ORF">HPLM_LOCUS21681</name>
</gene>
<reference evidence="4" key="1">
    <citation type="submission" date="2017-02" db="UniProtKB">
        <authorList>
            <consortium name="WormBaseParasite"/>
        </authorList>
    </citation>
    <scope>IDENTIFICATION</scope>
</reference>